<evidence type="ECO:0000313" key="4">
    <source>
        <dbReference type="Proteomes" id="UP000027135"/>
    </source>
</evidence>
<feature type="coiled-coil region" evidence="1">
    <location>
        <begin position="165"/>
        <end position="301"/>
    </location>
</feature>
<evidence type="ECO:0000256" key="1">
    <source>
        <dbReference type="SAM" id="Coils"/>
    </source>
</evidence>
<feature type="coiled-coil region" evidence="1">
    <location>
        <begin position="1"/>
        <end position="28"/>
    </location>
</feature>
<evidence type="ECO:0000256" key="2">
    <source>
        <dbReference type="SAM" id="MobiDB-lite"/>
    </source>
</evidence>
<name>A0A067R1P6_ZOONE</name>
<proteinExistence type="predicted"/>
<dbReference type="AlphaFoldDB" id="A0A067R1P6"/>
<keyword evidence="4" id="KW-1185">Reference proteome</keyword>
<keyword evidence="1" id="KW-0175">Coiled coil</keyword>
<accession>A0A067R1P6</accession>
<dbReference type="EMBL" id="KK852778">
    <property type="protein sequence ID" value="KDR16721.1"/>
    <property type="molecule type" value="Genomic_DNA"/>
</dbReference>
<sequence>MSKKNQEIERVNAELKAITDDLTRCRDRILLQYNNTEGDKQSLSFTTETLQQNGICHSDLHFDTTSDKAVSTKYTIINGKRPPLPRNGISDDSNGPQGTEFQLKKFKANLTTEAPSAAGKVKCYSLPGSAARVPCKRKMAKGSEESLIPFKTRRIDERSQWLRTTQRGKRDYEKLKIQLEAKNNEPITALTVACASRQEFARYRKQAESQLSEWQGSVKESEQSHAELTEKFTRLERDYAAMTDQFDREELALSKAVKQEAAAKSQLAEMKKRLAEQEKTIQRKDKQLQQYEKELLCTKQRRSTLLEV</sequence>
<protein>
    <submittedName>
        <fullName evidence="3">Myosin heavy chain, non-muscle</fullName>
    </submittedName>
</protein>
<dbReference type="Gene3D" id="1.20.5.340">
    <property type="match status" value="1"/>
</dbReference>
<dbReference type="SUPFAM" id="SSF90257">
    <property type="entry name" value="Myosin rod fragments"/>
    <property type="match status" value="1"/>
</dbReference>
<dbReference type="eggNOG" id="KOG0161">
    <property type="taxonomic scope" value="Eukaryota"/>
</dbReference>
<dbReference type="Proteomes" id="UP000027135">
    <property type="component" value="Unassembled WGS sequence"/>
</dbReference>
<reference evidence="3 4" key="1">
    <citation type="journal article" date="2014" name="Nat. Commun.">
        <title>Molecular traces of alternative social organization in a termite genome.</title>
        <authorList>
            <person name="Terrapon N."/>
            <person name="Li C."/>
            <person name="Robertson H.M."/>
            <person name="Ji L."/>
            <person name="Meng X."/>
            <person name="Booth W."/>
            <person name="Chen Z."/>
            <person name="Childers C.P."/>
            <person name="Glastad K.M."/>
            <person name="Gokhale K."/>
            <person name="Gowin J."/>
            <person name="Gronenberg W."/>
            <person name="Hermansen R.A."/>
            <person name="Hu H."/>
            <person name="Hunt B.G."/>
            <person name="Huylmans A.K."/>
            <person name="Khalil S.M."/>
            <person name="Mitchell R.D."/>
            <person name="Munoz-Torres M.C."/>
            <person name="Mustard J.A."/>
            <person name="Pan H."/>
            <person name="Reese J.T."/>
            <person name="Scharf M.E."/>
            <person name="Sun F."/>
            <person name="Vogel H."/>
            <person name="Xiao J."/>
            <person name="Yang W."/>
            <person name="Yang Z."/>
            <person name="Yang Z."/>
            <person name="Zhou J."/>
            <person name="Zhu J."/>
            <person name="Brent C.S."/>
            <person name="Elsik C.G."/>
            <person name="Goodisman M.A."/>
            <person name="Liberles D.A."/>
            <person name="Roe R.M."/>
            <person name="Vargo E.L."/>
            <person name="Vilcinskas A."/>
            <person name="Wang J."/>
            <person name="Bornberg-Bauer E."/>
            <person name="Korb J."/>
            <person name="Zhang G."/>
            <person name="Liebig J."/>
        </authorList>
    </citation>
    <scope>NUCLEOTIDE SEQUENCE [LARGE SCALE GENOMIC DNA]</scope>
    <source>
        <tissue evidence="3">Whole organism</tissue>
    </source>
</reference>
<dbReference type="InParanoid" id="A0A067R1P6"/>
<dbReference type="STRING" id="136037.A0A067R1P6"/>
<feature type="region of interest" description="Disordered" evidence="2">
    <location>
        <begin position="78"/>
        <end position="98"/>
    </location>
</feature>
<evidence type="ECO:0000313" key="3">
    <source>
        <dbReference type="EMBL" id="KDR16721.1"/>
    </source>
</evidence>
<organism evidence="3 4">
    <name type="scientific">Zootermopsis nevadensis</name>
    <name type="common">Dampwood termite</name>
    <dbReference type="NCBI Taxonomy" id="136037"/>
    <lineage>
        <taxon>Eukaryota</taxon>
        <taxon>Metazoa</taxon>
        <taxon>Ecdysozoa</taxon>
        <taxon>Arthropoda</taxon>
        <taxon>Hexapoda</taxon>
        <taxon>Insecta</taxon>
        <taxon>Pterygota</taxon>
        <taxon>Neoptera</taxon>
        <taxon>Polyneoptera</taxon>
        <taxon>Dictyoptera</taxon>
        <taxon>Blattodea</taxon>
        <taxon>Blattoidea</taxon>
        <taxon>Termitoidae</taxon>
        <taxon>Termopsidae</taxon>
        <taxon>Zootermopsis</taxon>
    </lineage>
</organism>
<gene>
    <name evidence="3" type="ORF">L798_09561</name>
</gene>